<accession>A0ABP7W8K6</accession>
<feature type="domain" description="4'-phosphopantetheinyl transferase" evidence="2">
    <location>
        <begin position="5"/>
        <end position="80"/>
    </location>
</feature>
<evidence type="ECO:0000256" key="1">
    <source>
        <dbReference type="ARBA" id="ARBA00022679"/>
    </source>
</evidence>
<dbReference type="InterPro" id="IPR008278">
    <property type="entry name" value="4-PPantetheinyl_Trfase_dom"/>
</dbReference>
<keyword evidence="4" id="KW-1185">Reference proteome</keyword>
<evidence type="ECO:0000259" key="2">
    <source>
        <dbReference type="Pfam" id="PF01648"/>
    </source>
</evidence>
<dbReference type="SUPFAM" id="SSF56214">
    <property type="entry name" value="4'-phosphopantetheinyl transferase"/>
    <property type="match status" value="1"/>
</dbReference>
<dbReference type="Proteomes" id="UP001500841">
    <property type="component" value="Unassembled WGS sequence"/>
</dbReference>
<organism evidence="3 4">
    <name type="scientific">Mucilaginibacter panaciglaebae</name>
    <dbReference type="NCBI Taxonomy" id="502331"/>
    <lineage>
        <taxon>Bacteria</taxon>
        <taxon>Pseudomonadati</taxon>
        <taxon>Bacteroidota</taxon>
        <taxon>Sphingobacteriia</taxon>
        <taxon>Sphingobacteriales</taxon>
        <taxon>Sphingobacteriaceae</taxon>
        <taxon>Mucilaginibacter</taxon>
    </lineage>
</organism>
<gene>
    <name evidence="3" type="ORF">GCM10022392_00380</name>
</gene>
<dbReference type="Pfam" id="PF01648">
    <property type="entry name" value="ACPS"/>
    <property type="match status" value="1"/>
</dbReference>
<dbReference type="Gene3D" id="3.90.470.20">
    <property type="entry name" value="4'-phosphopantetheinyl transferase domain"/>
    <property type="match status" value="1"/>
</dbReference>
<keyword evidence="1" id="KW-0808">Transferase</keyword>
<name>A0ABP7W8K6_9SPHI</name>
<proteinExistence type="predicted"/>
<comment type="caution">
    <text evidence="3">The sequence shown here is derived from an EMBL/GenBank/DDBJ whole genome shotgun (WGS) entry which is preliminary data.</text>
</comment>
<evidence type="ECO:0000313" key="3">
    <source>
        <dbReference type="EMBL" id="GAA4083634.1"/>
    </source>
</evidence>
<dbReference type="EMBL" id="BAABCV010000001">
    <property type="protein sequence ID" value="GAA4083634.1"/>
    <property type="molecule type" value="Genomic_DNA"/>
</dbReference>
<evidence type="ECO:0000313" key="4">
    <source>
        <dbReference type="Proteomes" id="UP001500841"/>
    </source>
</evidence>
<reference evidence="4" key="1">
    <citation type="journal article" date="2019" name="Int. J. Syst. Evol. Microbiol.">
        <title>The Global Catalogue of Microorganisms (GCM) 10K type strain sequencing project: providing services to taxonomists for standard genome sequencing and annotation.</title>
        <authorList>
            <consortium name="The Broad Institute Genomics Platform"/>
            <consortium name="The Broad Institute Genome Sequencing Center for Infectious Disease"/>
            <person name="Wu L."/>
            <person name="Ma J."/>
        </authorList>
    </citation>
    <scope>NUCLEOTIDE SEQUENCE [LARGE SCALE GENOMIC DNA]</scope>
    <source>
        <strain evidence="4">JCM 17085</strain>
    </source>
</reference>
<protein>
    <recommendedName>
        <fullName evidence="2">4'-phosphopantetheinyl transferase domain-containing protein</fullName>
    </recommendedName>
</protein>
<dbReference type="RefSeq" id="WP_345100118.1">
    <property type="nucleotide sequence ID" value="NZ_BAABCV010000001.1"/>
</dbReference>
<dbReference type="InterPro" id="IPR037143">
    <property type="entry name" value="4-PPantetheinyl_Trfase_dom_sf"/>
</dbReference>
<sequence>MISAGNDIVVLQAVDAQRTQSPAFYSKFISPKELALYKPDELSLVNFVWMLWSAKESAYKYLKRNNPELIFAPAKMTVQQLRIFTPLKTDTNAHNQYKGELQTNDIALPFLSVTTDQFIATTIDQGDVRWAVKQIETSDYESQSKAVRSFLLDDLKMSGVTIEKHPAGYPVLLKDGKDLGIAVSFAHHDRYISYCYQISK</sequence>